<organism evidence="3">
    <name type="scientific">Chrysotila carterae</name>
    <name type="common">Marine alga</name>
    <name type="synonym">Syracosphaera carterae</name>
    <dbReference type="NCBI Taxonomy" id="13221"/>
    <lineage>
        <taxon>Eukaryota</taxon>
        <taxon>Haptista</taxon>
        <taxon>Haptophyta</taxon>
        <taxon>Prymnesiophyceae</taxon>
        <taxon>Isochrysidales</taxon>
        <taxon>Isochrysidaceae</taxon>
        <taxon>Chrysotila</taxon>
    </lineage>
</organism>
<dbReference type="EMBL" id="HBIZ01061854">
    <property type="protein sequence ID" value="CAE0785621.1"/>
    <property type="molecule type" value="Transcribed_RNA"/>
</dbReference>
<evidence type="ECO:0000256" key="1">
    <source>
        <dbReference type="SAM" id="MobiDB-lite"/>
    </source>
</evidence>
<sequence length="472" mass="51729">MDDGCRFRFGTEYRGDDRSYEGVDYLTVWIGQSSSVGNDECVSPPCFNPYWHGSMLNLVRKLRISAAYYAYIIAFLAKHIDGLHDCDMGTPSLCQGGANFIRSNLNRILATYDKFANETAVRLGRSASVLWLIEPDWHQYHEDTQEGGGLQVADMVRLFNEITARILRHLPEAKISFDISPWVNNQEQWLRPFIQSCTIHYMHTSGGRTSADSPRIRAHDGGNMVTWRQVYDIARRGIIADTGYGVGGLSLGLDESWNRFDNLKARISDGVIAITQANPGAGWAGSLGSLRSELAWQAPLRECSWAQSVYAPAPPPHGAAAHELHEQAGDIRNMSYYALLAALGIGVLISLVCFVRRKILAARSRWARLHPRSAISPVNSGTDISKQDELRPKPLRHGRAQRAASGGRGTRAGVEMGAAPHAKAKTPKAAKSGKPKPSKRCSSATADAKPKVPRPRPAKACSLAVANDADES</sequence>
<keyword evidence="2" id="KW-1133">Transmembrane helix</keyword>
<keyword evidence="2" id="KW-0472">Membrane</keyword>
<dbReference type="AlphaFoldDB" id="A0A7S4FB13"/>
<reference evidence="3" key="1">
    <citation type="submission" date="2021-01" db="EMBL/GenBank/DDBJ databases">
        <authorList>
            <person name="Corre E."/>
            <person name="Pelletier E."/>
            <person name="Niang G."/>
            <person name="Scheremetjew M."/>
            <person name="Finn R."/>
            <person name="Kale V."/>
            <person name="Holt S."/>
            <person name="Cochrane G."/>
            <person name="Meng A."/>
            <person name="Brown T."/>
            <person name="Cohen L."/>
        </authorList>
    </citation>
    <scope>NUCLEOTIDE SEQUENCE</scope>
    <source>
        <strain evidence="3">CCMP645</strain>
    </source>
</reference>
<gene>
    <name evidence="3" type="ORF">PCAR00345_LOCUS38329</name>
</gene>
<evidence type="ECO:0000313" key="3">
    <source>
        <dbReference type="EMBL" id="CAE0785621.1"/>
    </source>
</evidence>
<feature type="compositionally biased region" description="Low complexity" evidence="1">
    <location>
        <begin position="401"/>
        <end position="421"/>
    </location>
</feature>
<feature type="transmembrane region" description="Helical" evidence="2">
    <location>
        <begin position="334"/>
        <end position="355"/>
    </location>
</feature>
<name>A0A7S4FB13_CHRCT</name>
<keyword evidence="2" id="KW-0812">Transmembrane</keyword>
<accession>A0A7S4FB13</accession>
<protein>
    <submittedName>
        <fullName evidence="3">Uncharacterized protein</fullName>
    </submittedName>
</protein>
<evidence type="ECO:0000256" key="2">
    <source>
        <dbReference type="SAM" id="Phobius"/>
    </source>
</evidence>
<feature type="compositionally biased region" description="Basic residues" evidence="1">
    <location>
        <begin position="422"/>
        <end position="439"/>
    </location>
</feature>
<feature type="region of interest" description="Disordered" evidence="1">
    <location>
        <begin position="374"/>
        <end position="472"/>
    </location>
</feature>
<proteinExistence type="predicted"/>